<reference evidence="2" key="1">
    <citation type="submission" date="2019-07" db="EMBL/GenBank/DDBJ databases">
        <authorList>
            <person name="Dittberner H."/>
        </authorList>
    </citation>
    <scope>NUCLEOTIDE SEQUENCE [LARGE SCALE GENOMIC DNA]</scope>
</reference>
<gene>
    <name evidence="2" type="ORF">ANE_LOCUS16256</name>
</gene>
<dbReference type="PANTHER" id="PTHR35546:SF25">
    <property type="entry name" value="F-BOX DOMAIN-CONTAINING PROTEIN"/>
    <property type="match status" value="1"/>
</dbReference>
<evidence type="ECO:0000313" key="3">
    <source>
        <dbReference type="Proteomes" id="UP000489600"/>
    </source>
</evidence>
<protein>
    <recommendedName>
        <fullName evidence="1">F-box protein At3g26010-like beta-propeller domain-containing protein</fullName>
    </recommendedName>
</protein>
<dbReference type="AlphaFoldDB" id="A0A565BWP0"/>
<accession>A0A565BWP0</accession>
<sequence>MIRDHVCCPREKFVEALEFHGCETWGLTKSISSYIFPREWYSNLPNFKSSYNGSSNGLIWITLFFGYTTDRDYIQFVGNPVLQQWVEIRPPLYLDRPSLSCLVTRVENGVVLDFKAVWLDCESRIGLCANVYSSETGKWTYNMPLQCSRPIANAFTDHPVAMSLNGTLYLCECERFGVNSGYIVAHDFYASGPGADQCQVIPLPDNPDKDYYRRALTTSGGDVMFIEILSQGQRLKLWKLENNECTSDSGDMWKLSWEINSVSFGYGGGDYFPMAMNPFDTDLSYLWSEEQRCLVSFNLRTHEFIVQRETESCLVNTYMFKEYVEDIIHCISDYVVMIPQFVLPRWMESVPGPRTDITAFLLHFDIAVLYPFR</sequence>
<comment type="caution">
    <text evidence="2">The sequence shown here is derived from an EMBL/GenBank/DDBJ whole genome shotgun (WGS) entry which is preliminary data.</text>
</comment>
<name>A0A565BWP0_9BRAS</name>
<proteinExistence type="predicted"/>
<evidence type="ECO:0000313" key="2">
    <source>
        <dbReference type="EMBL" id="VVB05812.1"/>
    </source>
</evidence>
<dbReference type="Pfam" id="PF24750">
    <property type="entry name" value="b-prop_At3g26010-like"/>
    <property type="match status" value="1"/>
</dbReference>
<dbReference type="OrthoDB" id="674184at2759"/>
<dbReference type="InterPro" id="IPR055290">
    <property type="entry name" value="At3g26010-like"/>
</dbReference>
<dbReference type="Proteomes" id="UP000489600">
    <property type="component" value="Unassembled WGS sequence"/>
</dbReference>
<keyword evidence="3" id="KW-1185">Reference proteome</keyword>
<dbReference type="PANTHER" id="PTHR35546">
    <property type="entry name" value="F-BOX PROTEIN INTERACTION DOMAIN PROTEIN-RELATED"/>
    <property type="match status" value="1"/>
</dbReference>
<dbReference type="EMBL" id="CABITT030000005">
    <property type="protein sequence ID" value="VVB05812.1"/>
    <property type="molecule type" value="Genomic_DNA"/>
</dbReference>
<evidence type="ECO:0000259" key="1">
    <source>
        <dbReference type="Pfam" id="PF24750"/>
    </source>
</evidence>
<feature type="domain" description="F-box protein At3g26010-like beta-propeller" evidence="1">
    <location>
        <begin position="15"/>
        <end position="351"/>
    </location>
</feature>
<dbReference type="InterPro" id="IPR056592">
    <property type="entry name" value="Beta-prop_At3g26010-like"/>
</dbReference>
<organism evidence="2 3">
    <name type="scientific">Arabis nemorensis</name>
    <dbReference type="NCBI Taxonomy" id="586526"/>
    <lineage>
        <taxon>Eukaryota</taxon>
        <taxon>Viridiplantae</taxon>
        <taxon>Streptophyta</taxon>
        <taxon>Embryophyta</taxon>
        <taxon>Tracheophyta</taxon>
        <taxon>Spermatophyta</taxon>
        <taxon>Magnoliopsida</taxon>
        <taxon>eudicotyledons</taxon>
        <taxon>Gunneridae</taxon>
        <taxon>Pentapetalae</taxon>
        <taxon>rosids</taxon>
        <taxon>malvids</taxon>
        <taxon>Brassicales</taxon>
        <taxon>Brassicaceae</taxon>
        <taxon>Arabideae</taxon>
        <taxon>Arabis</taxon>
    </lineage>
</organism>